<dbReference type="Proteomes" id="UP000011713">
    <property type="component" value="Unassembled WGS sequence"/>
</dbReference>
<evidence type="ECO:0000256" key="1">
    <source>
        <dbReference type="ARBA" id="ARBA00004123"/>
    </source>
</evidence>
<dbReference type="OMA" id="RWNTWQE"/>
<evidence type="ECO:0000256" key="3">
    <source>
        <dbReference type="ARBA" id="ARBA00023242"/>
    </source>
</evidence>
<evidence type="ECO:0000313" key="5">
    <source>
        <dbReference type="EnsemblProtists" id="HpaP804363"/>
    </source>
</evidence>
<name>M4BDJ6_HYAAE</name>
<evidence type="ECO:0000256" key="4">
    <source>
        <dbReference type="ARBA" id="ARBA00025806"/>
    </source>
</evidence>
<comment type="subcellular location">
    <subcellularLocation>
        <location evidence="1">Nucleus</location>
    </subcellularLocation>
</comment>
<reference evidence="5" key="2">
    <citation type="submission" date="2015-06" db="UniProtKB">
        <authorList>
            <consortium name="EnsemblProtists"/>
        </authorList>
    </citation>
    <scope>IDENTIFICATION</scope>
    <source>
        <strain evidence="5">Emoy2</strain>
    </source>
</reference>
<keyword evidence="6" id="KW-1185">Reference proteome</keyword>
<dbReference type="AlphaFoldDB" id="M4BDJ6"/>
<proteinExistence type="inferred from homology"/>
<dbReference type="InParanoid" id="M4BDJ6"/>
<reference evidence="6" key="1">
    <citation type="journal article" date="2010" name="Science">
        <title>Signatures of adaptation to obligate biotrophy in the Hyaloperonospora arabidopsidis genome.</title>
        <authorList>
            <person name="Baxter L."/>
            <person name="Tripathy S."/>
            <person name="Ishaque N."/>
            <person name="Boot N."/>
            <person name="Cabral A."/>
            <person name="Kemen E."/>
            <person name="Thines M."/>
            <person name="Ah-Fong A."/>
            <person name="Anderson R."/>
            <person name="Badejoko W."/>
            <person name="Bittner-Eddy P."/>
            <person name="Boore J.L."/>
            <person name="Chibucos M.C."/>
            <person name="Coates M."/>
            <person name="Dehal P."/>
            <person name="Delehaunty K."/>
            <person name="Dong S."/>
            <person name="Downton P."/>
            <person name="Dumas B."/>
            <person name="Fabro G."/>
            <person name="Fronick C."/>
            <person name="Fuerstenberg S.I."/>
            <person name="Fulton L."/>
            <person name="Gaulin E."/>
            <person name="Govers F."/>
            <person name="Hughes L."/>
            <person name="Humphray S."/>
            <person name="Jiang R.H."/>
            <person name="Judelson H."/>
            <person name="Kamoun S."/>
            <person name="Kyung K."/>
            <person name="Meijer H."/>
            <person name="Minx P."/>
            <person name="Morris P."/>
            <person name="Nelson J."/>
            <person name="Phuntumart V."/>
            <person name="Qutob D."/>
            <person name="Rehmany A."/>
            <person name="Rougon-Cardoso A."/>
            <person name="Ryden P."/>
            <person name="Torto-Alalibo T."/>
            <person name="Studholme D."/>
            <person name="Wang Y."/>
            <person name="Win J."/>
            <person name="Wood J."/>
            <person name="Clifton S.W."/>
            <person name="Rogers J."/>
            <person name="Van den Ackerveken G."/>
            <person name="Jones J.D."/>
            <person name="McDowell J.M."/>
            <person name="Beynon J."/>
            <person name="Tyler B.M."/>
        </authorList>
    </citation>
    <scope>NUCLEOTIDE SEQUENCE [LARGE SCALE GENOMIC DNA]</scope>
    <source>
        <strain evidence="6">Emoy2</strain>
    </source>
</reference>
<dbReference type="EnsemblProtists" id="HpaT804363">
    <property type="protein sequence ID" value="HpaP804363"/>
    <property type="gene ID" value="HpaG804363"/>
</dbReference>
<dbReference type="GO" id="GO:0033260">
    <property type="term" value="P:nuclear DNA replication"/>
    <property type="evidence" value="ECO:0007669"/>
    <property type="project" value="TreeGrafter"/>
</dbReference>
<dbReference type="InterPro" id="IPR024861">
    <property type="entry name" value="Donson"/>
</dbReference>
<dbReference type="GO" id="GO:0005634">
    <property type="term" value="C:nucleus"/>
    <property type="evidence" value="ECO:0007669"/>
    <property type="project" value="UniProtKB-SubCell"/>
</dbReference>
<comment type="similarity">
    <text evidence="4">Belongs to the DONSON family.</text>
</comment>
<dbReference type="STRING" id="559515.M4BDJ6"/>
<keyword evidence="3" id="KW-0539">Nucleus</keyword>
<keyword evidence="2" id="KW-0217">Developmental protein</keyword>
<organism evidence="5 6">
    <name type="scientific">Hyaloperonospora arabidopsidis (strain Emoy2)</name>
    <name type="common">Downy mildew agent</name>
    <name type="synonym">Peronospora arabidopsidis</name>
    <dbReference type="NCBI Taxonomy" id="559515"/>
    <lineage>
        <taxon>Eukaryota</taxon>
        <taxon>Sar</taxon>
        <taxon>Stramenopiles</taxon>
        <taxon>Oomycota</taxon>
        <taxon>Peronosporomycetes</taxon>
        <taxon>Peronosporales</taxon>
        <taxon>Peronosporaceae</taxon>
        <taxon>Hyaloperonospora</taxon>
    </lineage>
</organism>
<dbReference type="eggNOG" id="ENOG502S4NF">
    <property type="taxonomic scope" value="Eukaryota"/>
</dbReference>
<evidence type="ECO:0000256" key="2">
    <source>
        <dbReference type="ARBA" id="ARBA00022473"/>
    </source>
</evidence>
<dbReference type="VEuPathDB" id="FungiDB:HpaG804363"/>
<dbReference type="EMBL" id="JH598161">
    <property type="status" value="NOT_ANNOTATED_CDS"/>
    <property type="molecule type" value="Genomic_DNA"/>
</dbReference>
<sequence length="442" mass="49828">MRWQQSLYYFSHPADSVPASMLLRRAGGVSSGDLLSGGLKGERQREDTTFFTARWNAWQEAFRDVYMSFRRQEDGAFCDCSFYLRSSDFVVYFQYETGRTESTCGGESILSIINLCQQHDTEETSIRKEVGIKRTKKSLCAVMSRSSGRVRKVLHHLNVAYTMPYVNATETQREVGEFYILAEERAATRSKTTHGSEDTNAAPIARATASVENMYGADSLLLFHGHDAVHGLYEFLINQARTYNFWPLDVHICQVSRVSDISDPTIVAMSNQDVPELYALHPFVHASIQSLQVIPFGPVDGIPNGSFSDPQSSKSSTLFRTEISGFCFPSSIARLLTVLKDEWEARQPLQDPVASCSNAEPESRRPARQIALRTYMEAVAGAERLNAVNLTKHVTTTDDQQGREKRQQELEFAKRRLEAVILATMESRYDVETTARLIVARR</sequence>
<dbReference type="HOGENOM" id="CLU_029581_0_0_1"/>
<protein>
    <submittedName>
        <fullName evidence="5">Uncharacterized protein</fullName>
    </submittedName>
</protein>
<dbReference type="PANTHER" id="PTHR12972">
    <property type="entry name" value="DOWNSTREAM NEIGHBOR OF SON"/>
    <property type="match status" value="1"/>
</dbReference>
<dbReference type="PANTHER" id="PTHR12972:SF0">
    <property type="entry name" value="PROTEIN DOWNSTREAM NEIGHBOR OF SON"/>
    <property type="match status" value="1"/>
</dbReference>
<evidence type="ECO:0000313" key="6">
    <source>
        <dbReference type="Proteomes" id="UP000011713"/>
    </source>
</evidence>
<accession>M4BDJ6</accession>